<proteinExistence type="predicted"/>
<gene>
    <name evidence="1" type="ORF">GMARGA_LOCUS34703</name>
</gene>
<accession>A0ABN7WST4</accession>
<evidence type="ECO:0000313" key="1">
    <source>
        <dbReference type="EMBL" id="CAG8839996.1"/>
    </source>
</evidence>
<sequence>LLTNQKVRIDYTWAGLVEKDTLEDQILVVGRMQAVDALNYWQHKIGPSPVVMDWLKKSPNISKGRISISSKACAKSVQFVRRSTGMGKKGIGSVNKIYSDRVFGESDKVFWLDNRYDKDTGYGSEEQSSGSKGVDVRVSRKRKDLSSQVGLGSMVADATPYPGQLYSFVSGLDVIHKGFFRGGRTVEEPKLAVPS</sequence>
<reference evidence="1 2" key="1">
    <citation type="submission" date="2021-06" db="EMBL/GenBank/DDBJ databases">
        <authorList>
            <person name="Kallberg Y."/>
            <person name="Tangrot J."/>
            <person name="Rosling A."/>
        </authorList>
    </citation>
    <scope>NUCLEOTIDE SEQUENCE [LARGE SCALE GENOMIC DNA]</scope>
    <source>
        <strain evidence="1 2">120-4 pot B 10/14</strain>
    </source>
</reference>
<comment type="caution">
    <text evidence="1">The sequence shown here is derived from an EMBL/GenBank/DDBJ whole genome shotgun (WGS) entry which is preliminary data.</text>
</comment>
<dbReference type="Proteomes" id="UP000789901">
    <property type="component" value="Unassembled WGS sequence"/>
</dbReference>
<protein>
    <submittedName>
        <fullName evidence="1">416_t:CDS:1</fullName>
    </submittedName>
</protein>
<organism evidence="1 2">
    <name type="scientific">Gigaspora margarita</name>
    <dbReference type="NCBI Taxonomy" id="4874"/>
    <lineage>
        <taxon>Eukaryota</taxon>
        <taxon>Fungi</taxon>
        <taxon>Fungi incertae sedis</taxon>
        <taxon>Mucoromycota</taxon>
        <taxon>Glomeromycotina</taxon>
        <taxon>Glomeromycetes</taxon>
        <taxon>Diversisporales</taxon>
        <taxon>Gigasporaceae</taxon>
        <taxon>Gigaspora</taxon>
    </lineage>
</organism>
<feature type="non-terminal residue" evidence="1">
    <location>
        <position position="1"/>
    </location>
</feature>
<name>A0ABN7WST4_GIGMA</name>
<dbReference type="EMBL" id="CAJVQB010061765">
    <property type="protein sequence ID" value="CAG8839996.1"/>
    <property type="molecule type" value="Genomic_DNA"/>
</dbReference>
<feature type="non-terminal residue" evidence="1">
    <location>
        <position position="195"/>
    </location>
</feature>
<evidence type="ECO:0000313" key="2">
    <source>
        <dbReference type="Proteomes" id="UP000789901"/>
    </source>
</evidence>
<keyword evidence="2" id="KW-1185">Reference proteome</keyword>